<dbReference type="EMBL" id="NIBB01000003">
    <property type="protein sequence ID" value="PAB53696.1"/>
    <property type="molecule type" value="Genomic_DNA"/>
</dbReference>
<reference evidence="1 2" key="1">
    <citation type="submission" date="2017-05" db="EMBL/GenBank/DDBJ databases">
        <title>Lactobacillus johnsonii from commercial turkeys.</title>
        <authorList>
            <person name="Johnson T.J."/>
            <person name="Youmans B."/>
        </authorList>
    </citation>
    <scope>NUCLEOTIDE SEQUENCE [LARGE SCALE GENOMIC DNA]</scope>
    <source>
        <strain evidence="1 2">UMNLJ54</strain>
    </source>
</reference>
<gene>
    <name evidence="1" type="ORF">A3P64_00880</name>
</gene>
<protein>
    <submittedName>
        <fullName evidence="1">Uncharacterized protein</fullName>
    </submittedName>
</protein>
<organism evidence="1 2">
    <name type="scientific">Lactobacillus johnsonii</name>
    <dbReference type="NCBI Taxonomy" id="33959"/>
    <lineage>
        <taxon>Bacteria</taxon>
        <taxon>Bacillati</taxon>
        <taxon>Bacillota</taxon>
        <taxon>Bacilli</taxon>
        <taxon>Lactobacillales</taxon>
        <taxon>Lactobacillaceae</taxon>
        <taxon>Lactobacillus</taxon>
    </lineage>
</organism>
<dbReference type="AlphaFoldDB" id="A0AAX0PXK2"/>
<dbReference type="Proteomes" id="UP000216448">
    <property type="component" value="Unassembled WGS sequence"/>
</dbReference>
<proteinExistence type="predicted"/>
<sequence>MPNLFYHVIIIIGLRKCSCVSKDMSKDGGQLTAFFVTWKVCEFCKYAKIKSLIYGLFELCTVLFHKVKNMVLVKMS</sequence>
<accession>A0AAX0PXK2</accession>
<comment type="caution">
    <text evidence="1">The sequence shown here is derived from an EMBL/GenBank/DDBJ whole genome shotgun (WGS) entry which is preliminary data.</text>
</comment>
<evidence type="ECO:0000313" key="2">
    <source>
        <dbReference type="Proteomes" id="UP000216448"/>
    </source>
</evidence>
<evidence type="ECO:0000313" key="1">
    <source>
        <dbReference type="EMBL" id="PAB53696.1"/>
    </source>
</evidence>
<name>A0AAX0PXK2_LACJH</name>